<comment type="subcellular location">
    <subcellularLocation>
        <location evidence="2">Cytoplasm</location>
        <location evidence="2">Cytoskeleton</location>
        <location evidence="2">Cilium basal body</location>
    </subcellularLocation>
    <subcellularLocation>
        <location evidence="1">Cytoplasm</location>
        <location evidence="1">Cytoskeleton</location>
        <location evidence="1">Microtubule organizing center</location>
        <location evidence="1">Centrosome</location>
        <location evidence="1">Centriole</location>
    </subcellularLocation>
</comment>
<dbReference type="GO" id="GO:0005737">
    <property type="term" value="C:cytoplasm"/>
    <property type="evidence" value="ECO:0007669"/>
    <property type="project" value="TreeGrafter"/>
</dbReference>
<dbReference type="InterPro" id="IPR013087">
    <property type="entry name" value="Znf_C2H2_type"/>
</dbReference>
<keyword evidence="8 12" id="KW-0175">Coiled coil</keyword>
<dbReference type="GO" id="GO:0060271">
    <property type="term" value="P:cilium assembly"/>
    <property type="evidence" value="ECO:0007669"/>
    <property type="project" value="TreeGrafter"/>
</dbReference>
<dbReference type="InterPro" id="IPR051241">
    <property type="entry name" value="DZIP_RILPL"/>
</dbReference>
<evidence type="ECO:0000256" key="3">
    <source>
        <dbReference type="ARBA" id="ARBA00009131"/>
    </source>
</evidence>
<protein>
    <submittedName>
        <fullName evidence="16">Zinc finger protein Dzip1 isoform X2</fullName>
    </submittedName>
</protein>
<evidence type="ECO:0000256" key="8">
    <source>
        <dbReference type="ARBA" id="ARBA00023054"/>
    </source>
</evidence>
<feature type="compositionally biased region" description="Acidic residues" evidence="13">
    <location>
        <begin position="828"/>
        <end position="841"/>
    </location>
</feature>
<keyword evidence="5" id="KW-0479">Metal-binding</keyword>
<feature type="compositionally biased region" description="Polar residues" evidence="13">
    <location>
        <begin position="702"/>
        <end position="713"/>
    </location>
</feature>
<feature type="compositionally biased region" description="Acidic residues" evidence="13">
    <location>
        <begin position="734"/>
        <end position="749"/>
    </location>
</feature>
<feature type="region of interest" description="Disordered" evidence="13">
    <location>
        <begin position="661"/>
        <end position="889"/>
    </location>
</feature>
<feature type="coiled-coil region" evidence="12">
    <location>
        <begin position="181"/>
        <end position="226"/>
    </location>
</feature>
<feature type="compositionally biased region" description="Basic residues" evidence="13">
    <location>
        <begin position="389"/>
        <end position="399"/>
    </location>
</feature>
<feature type="region of interest" description="Disordered" evidence="13">
    <location>
        <begin position="506"/>
        <end position="528"/>
    </location>
</feature>
<evidence type="ECO:0000256" key="7">
    <source>
        <dbReference type="ARBA" id="ARBA00022833"/>
    </source>
</evidence>
<dbReference type="PANTHER" id="PTHR21502:SF5">
    <property type="entry name" value="CILIUM ASSEMBLY PROTEIN DZIP1"/>
    <property type="match status" value="1"/>
</dbReference>
<keyword evidence="9" id="KW-0206">Cytoskeleton</keyword>
<dbReference type="InterPro" id="IPR032714">
    <property type="entry name" value="DZIP1_N"/>
</dbReference>
<evidence type="ECO:0000256" key="13">
    <source>
        <dbReference type="SAM" id="MobiDB-lite"/>
    </source>
</evidence>
<dbReference type="RefSeq" id="XP_042560626.1">
    <property type="nucleotide sequence ID" value="XM_042704692.1"/>
</dbReference>
<keyword evidence="10" id="KW-0966">Cell projection</keyword>
<evidence type="ECO:0000256" key="6">
    <source>
        <dbReference type="ARBA" id="ARBA00022771"/>
    </source>
</evidence>
<keyword evidence="15" id="KW-1185">Reference proteome</keyword>
<evidence type="ECO:0000313" key="16">
    <source>
        <dbReference type="RefSeq" id="XP_042560626.1"/>
    </source>
</evidence>
<evidence type="ECO:0000256" key="5">
    <source>
        <dbReference type="ARBA" id="ARBA00022723"/>
    </source>
</evidence>
<keyword evidence="4" id="KW-0963">Cytoplasm</keyword>
<evidence type="ECO:0000256" key="11">
    <source>
        <dbReference type="PROSITE-ProRule" id="PRU00042"/>
    </source>
</evidence>
<dbReference type="AlphaFoldDB" id="A0A8M1K999"/>
<feature type="region of interest" description="Disordered" evidence="13">
    <location>
        <begin position="62"/>
        <end position="82"/>
    </location>
</feature>
<keyword evidence="7" id="KW-0862">Zinc</keyword>
<dbReference type="Pfam" id="PF25977">
    <property type="entry name" value="DZIP1"/>
    <property type="match status" value="1"/>
</dbReference>
<accession>A0A8M1K999</accession>
<evidence type="ECO:0000313" key="15">
    <source>
        <dbReference type="Proteomes" id="UP000515152"/>
    </source>
</evidence>
<dbReference type="PROSITE" id="PS00028">
    <property type="entry name" value="ZINC_FINGER_C2H2_1"/>
    <property type="match status" value="1"/>
</dbReference>
<evidence type="ECO:0000256" key="12">
    <source>
        <dbReference type="SAM" id="Coils"/>
    </source>
</evidence>
<dbReference type="Pfam" id="PF13815">
    <property type="entry name" value="Dzip-like_N"/>
    <property type="match status" value="1"/>
</dbReference>
<dbReference type="PANTHER" id="PTHR21502">
    <property type="entry name" value="ZINC FINGER PROTEIN DZIP1"/>
    <property type="match status" value="1"/>
</dbReference>
<gene>
    <name evidence="16" type="primary">dzip1</name>
</gene>
<dbReference type="GO" id="GO:0008270">
    <property type="term" value="F:zinc ion binding"/>
    <property type="evidence" value="ECO:0007669"/>
    <property type="project" value="UniProtKB-KW"/>
</dbReference>
<evidence type="ECO:0000256" key="9">
    <source>
        <dbReference type="ARBA" id="ARBA00023212"/>
    </source>
</evidence>
<reference evidence="16" key="1">
    <citation type="submission" date="2025-08" db="UniProtKB">
        <authorList>
            <consortium name="RefSeq"/>
        </authorList>
    </citation>
    <scope>IDENTIFICATION</scope>
</reference>
<dbReference type="PROSITE" id="PS50157">
    <property type="entry name" value="ZINC_FINGER_C2H2_2"/>
    <property type="match status" value="1"/>
</dbReference>
<feature type="region of interest" description="Disordered" evidence="13">
    <location>
        <begin position="620"/>
        <end position="639"/>
    </location>
</feature>
<proteinExistence type="inferred from homology"/>
<name>A0A8M1K999_CLUHA</name>
<organism evidence="15 16">
    <name type="scientific">Clupea harengus</name>
    <name type="common">Atlantic herring</name>
    <dbReference type="NCBI Taxonomy" id="7950"/>
    <lineage>
        <taxon>Eukaryota</taxon>
        <taxon>Metazoa</taxon>
        <taxon>Chordata</taxon>
        <taxon>Craniata</taxon>
        <taxon>Vertebrata</taxon>
        <taxon>Euteleostomi</taxon>
        <taxon>Actinopterygii</taxon>
        <taxon>Neopterygii</taxon>
        <taxon>Teleostei</taxon>
        <taxon>Clupei</taxon>
        <taxon>Clupeiformes</taxon>
        <taxon>Clupeoidei</taxon>
        <taxon>Clupeidae</taxon>
        <taxon>Clupea</taxon>
    </lineage>
</organism>
<evidence type="ECO:0000256" key="4">
    <source>
        <dbReference type="ARBA" id="ARBA00022490"/>
    </source>
</evidence>
<dbReference type="InterPro" id="IPR058883">
    <property type="entry name" value="DZIP1_dom"/>
</dbReference>
<dbReference type="CTD" id="22873"/>
<comment type="similarity">
    <text evidence="3">Belongs to the DZIP C2H2-type zinc-finger protein family.</text>
</comment>
<feature type="compositionally biased region" description="Polar residues" evidence="13">
    <location>
        <begin position="850"/>
        <end position="876"/>
    </location>
</feature>
<evidence type="ECO:0000259" key="14">
    <source>
        <dbReference type="PROSITE" id="PS50157"/>
    </source>
</evidence>
<feature type="compositionally biased region" description="Basic and acidic residues" evidence="13">
    <location>
        <begin position="815"/>
        <end position="827"/>
    </location>
</feature>
<evidence type="ECO:0000256" key="1">
    <source>
        <dbReference type="ARBA" id="ARBA00004114"/>
    </source>
</evidence>
<dbReference type="GO" id="GO:0036064">
    <property type="term" value="C:ciliary basal body"/>
    <property type="evidence" value="ECO:0007669"/>
    <property type="project" value="TreeGrafter"/>
</dbReference>
<sequence>MFVSMVTTRTHCCRGRRSHTPARAIVSTRRGETKMPFFNNIYYPYQADSQGAQTSVGISSLLNSPQSQQSSNSQQTASVATMSTSMQASAAVPLPPFRFRLQRESVDWRRIGALDVDRVASELDFQTLQEHIAGVTFCSIEAERCQRCQAPVDSAVLKLFRLSQLTVEYLLHSQDYLSLSLQAAEERVQAEQREKEQIHLMFQKHADELKTLKDELKQRKKIITSQQAMISTGIAGYNKCQHCDKAFMNATFLHSHMQRRHPDEYDFKLLTDTQKKVQSVRFQEEINKLKEQLSLTRSQLETQQQACVAKAAQEKDLSEKQEELKQDLEKWKADEKRSMNRQIDEIRESCQRDVHSLYQKNALLEKQLAKVQETNLVLGVRVDLEEKKRTPHKDTKKRSTRPDTLDGGTYMLGEVVKHQQEILKLEHQVQTQEEKWSARLLKIQKEHETVKNQLSEDLQHLQKCVSEQSCRQMEQPGTQLLKEPRHQATQVKQVSASPPTIVVKHEAPGPEPKAKPLMHDSSSKSDSTTIVREVQERVKEFLKNPGAKREMREIVERSLWDELHSLGIRPETQGLCKGEYERLMMEVHQKRSELVKDTPQCQRLRLELSHSLDQRVKDRLAGYSSGPEKQHRTKDTPVALSRTMYSSLPSKGSRLVSDVPAKQLQTPHASHRSSTKALPHTSTPKTPEFSSDDDSEEGLVPQSLSGSLIRTQPTPVPRGNIPQVVLCQERSGPWEEEDGEWTEGSELEEIDLKQPQHSSPVAQNASGKKAHGHHVKDLTRSLENQLADRGPPRLAGSVNTINTANSFGTNKNSSKRKDVVEEHKYKDADDDDDDDDDDDWDISSLDDVSKPTSSLNIVQKTLDSTSTSVWGPSTGHTPKPGLTEAGTGSTLKSSLVSFSDWSSSDDA</sequence>
<feature type="compositionally biased region" description="Basic and acidic residues" evidence="13">
    <location>
        <begin position="506"/>
        <end position="523"/>
    </location>
</feature>
<feature type="compositionally biased region" description="Polar residues" evidence="13">
    <location>
        <begin position="680"/>
        <end position="689"/>
    </location>
</feature>
<keyword evidence="6 11" id="KW-0863">Zinc-finger</keyword>
<feature type="domain" description="C2H2-type" evidence="14">
    <location>
        <begin position="238"/>
        <end position="266"/>
    </location>
</feature>
<evidence type="ECO:0000256" key="10">
    <source>
        <dbReference type="ARBA" id="ARBA00023273"/>
    </source>
</evidence>
<dbReference type="GeneID" id="122129955"/>
<feature type="region of interest" description="Disordered" evidence="13">
    <location>
        <begin position="388"/>
        <end position="407"/>
    </location>
</feature>
<feature type="coiled-coil region" evidence="12">
    <location>
        <begin position="279"/>
        <end position="374"/>
    </location>
</feature>
<evidence type="ECO:0000256" key="2">
    <source>
        <dbReference type="ARBA" id="ARBA00004120"/>
    </source>
</evidence>
<dbReference type="GO" id="GO:0005814">
    <property type="term" value="C:centriole"/>
    <property type="evidence" value="ECO:0007669"/>
    <property type="project" value="UniProtKB-SubCell"/>
</dbReference>
<dbReference type="Proteomes" id="UP000515152">
    <property type="component" value="Unplaced"/>
</dbReference>
<feature type="compositionally biased region" description="Polar residues" evidence="13">
    <location>
        <begin position="797"/>
        <end position="812"/>
    </location>
</feature>
<feature type="compositionally biased region" description="Polar residues" evidence="13">
    <location>
        <begin position="755"/>
        <end position="766"/>
    </location>
</feature>